<dbReference type="Proteomes" id="UP000197032">
    <property type="component" value="Unassembled WGS sequence"/>
</dbReference>
<dbReference type="Gene3D" id="3.40.50.720">
    <property type="entry name" value="NAD(P)-binding Rossmann-like Domain"/>
    <property type="match status" value="2"/>
</dbReference>
<gene>
    <name evidence="4" type="ORF">KKC1_24250</name>
</gene>
<dbReference type="InterPro" id="IPR003869">
    <property type="entry name" value="Polysac_CapD-like"/>
</dbReference>
<evidence type="ECO:0000313" key="4">
    <source>
        <dbReference type="EMBL" id="GAW93288.1"/>
    </source>
</evidence>
<dbReference type="InterPro" id="IPR036291">
    <property type="entry name" value="NAD(P)-bd_dom_sf"/>
</dbReference>
<organism evidence="4 5">
    <name type="scientific">Calderihabitans maritimus</name>
    <dbReference type="NCBI Taxonomy" id="1246530"/>
    <lineage>
        <taxon>Bacteria</taxon>
        <taxon>Bacillati</taxon>
        <taxon>Bacillota</taxon>
        <taxon>Clostridia</taxon>
        <taxon>Neomoorellales</taxon>
        <taxon>Calderihabitantaceae</taxon>
        <taxon>Calderihabitans</taxon>
    </lineage>
</organism>
<reference evidence="5" key="1">
    <citation type="journal article" date="2017" name="Appl. Environ. Microbiol.">
        <title>Genomic Analysis of Calderihabitans maritimus KKC1, a Thermophilic, Hydrogenogenic, Carboxydotrophic Bacterium Isolated from Marine Sediment.</title>
        <authorList>
            <person name="Omae K."/>
            <person name="Yoneda Y."/>
            <person name="Fukuyama Y."/>
            <person name="Yoshida T."/>
            <person name="Sako Y."/>
        </authorList>
    </citation>
    <scope>NUCLEOTIDE SEQUENCE [LARGE SCALE GENOMIC DNA]</scope>
    <source>
        <strain evidence="5">KKC1</strain>
    </source>
</reference>
<evidence type="ECO:0000256" key="1">
    <source>
        <dbReference type="ARBA" id="ARBA00007430"/>
    </source>
</evidence>
<feature type="transmembrane region" description="Helical" evidence="2">
    <location>
        <begin position="7"/>
        <end position="29"/>
    </location>
</feature>
<dbReference type="SUPFAM" id="SSF51735">
    <property type="entry name" value="NAD(P)-binding Rossmann-fold domains"/>
    <property type="match status" value="1"/>
</dbReference>
<evidence type="ECO:0000259" key="3">
    <source>
        <dbReference type="Pfam" id="PF02719"/>
    </source>
</evidence>
<dbReference type="OrthoDB" id="9803111at2"/>
<dbReference type="InterPro" id="IPR051203">
    <property type="entry name" value="Polysaccharide_Synthase-Rel"/>
</dbReference>
<keyword evidence="2" id="KW-1133">Transmembrane helix</keyword>
<feature type="transmembrane region" description="Helical" evidence="2">
    <location>
        <begin position="75"/>
        <end position="97"/>
    </location>
</feature>
<proteinExistence type="inferred from homology"/>
<dbReference type="EMBL" id="BDGJ01000125">
    <property type="protein sequence ID" value="GAW93288.1"/>
    <property type="molecule type" value="Genomic_DNA"/>
</dbReference>
<dbReference type="CDD" id="cd05237">
    <property type="entry name" value="UDP_invert_4-6DH_SDR_e"/>
    <property type="match status" value="1"/>
</dbReference>
<keyword evidence="2" id="KW-0812">Transmembrane</keyword>
<feature type="transmembrane region" description="Helical" evidence="2">
    <location>
        <begin position="41"/>
        <end position="63"/>
    </location>
</feature>
<sequence length="604" mass="67111">MRLVREALFWVVRDVILINLAFLLATFFMSNGEMILVLLRTYLQVAWLVTGIILVFFLLFRVYQQRWYFPVWEELVSIGQAGSLSVLVLLAVNLVWWEGLLPVKLILLAGFLVVGSVGSTRLFGTCRNVHSRSKVRTGVKKVLIYSAGEPAARLAKGLLAGTPGVQPVGFIDDQEAAKTKVCGLPVLGGSEEIAVAAARYGAEEILVPWSEMNRQTASRLLPAIRSASVRMRLVPDLADIVNGRFHLEQIRHIPVDELLGRQPLKPDSQRACSYLQGSVVLVTGAGGSIGSELCRQVARFDPERLILLGRGENSIYEIELALKEKFPRLTPEPVIADVKNRDDLEKVFRKYRPQVVFHAAAHKHIPLMEKNPVEAFRNNVLGTLNVAEMADTYQAGIFVFISSDKAVNPASVMGATKYLAEMVIRRKAQSSKTRFVTVRFGNVLGSRGSVLPAFLRQIANGGPVTVTHPEMSRYFITIEEAVNLVIQAGAMAEGGETFVMDMGQPVKIMNLAEDLIRLCGYLPEKDIPIKITEPRPGEKLQEELFMPGEKPLSTSHPSIYQAHREGKETDILDRYIFRSGEGQLTEEEILQCLEEILSNRQNPA</sequence>
<name>A0A1Z5HV55_9FIRM</name>
<dbReference type="Pfam" id="PF02719">
    <property type="entry name" value="Polysacc_synt_2"/>
    <property type="match status" value="1"/>
</dbReference>
<protein>
    <recommendedName>
        <fullName evidence="3">Polysaccharide biosynthesis protein CapD-like domain-containing protein</fullName>
    </recommendedName>
</protein>
<dbReference type="AlphaFoldDB" id="A0A1Z5HV55"/>
<keyword evidence="5" id="KW-1185">Reference proteome</keyword>
<comment type="caution">
    <text evidence="4">The sequence shown here is derived from an EMBL/GenBank/DDBJ whole genome shotgun (WGS) entry which is preliminary data.</text>
</comment>
<dbReference type="PANTHER" id="PTHR43318:SF1">
    <property type="entry name" value="POLYSACCHARIDE BIOSYNTHESIS PROTEIN EPSC-RELATED"/>
    <property type="match status" value="1"/>
</dbReference>
<evidence type="ECO:0000256" key="2">
    <source>
        <dbReference type="SAM" id="Phobius"/>
    </source>
</evidence>
<accession>A0A1Z5HV55</accession>
<feature type="domain" description="Polysaccharide biosynthesis protein CapD-like" evidence="3">
    <location>
        <begin position="280"/>
        <end position="562"/>
    </location>
</feature>
<dbReference type="PANTHER" id="PTHR43318">
    <property type="entry name" value="UDP-N-ACETYLGLUCOSAMINE 4,6-DEHYDRATASE"/>
    <property type="match status" value="1"/>
</dbReference>
<keyword evidence="2" id="KW-0472">Membrane</keyword>
<evidence type="ECO:0000313" key="5">
    <source>
        <dbReference type="Proteomes" id="UP000197032"/>
    </source>
</evidence>
<dbReference type="RefSeq" id="WP_088554450.1">
    <property type="nucleotide sequence ID" value="NZ_BDGJ01000125.1"/>
</dbReference>
<comment type="similarity">
    <text evidence="1">Belongs to the polysaccharide synthase family.</text>
</comment>